<evidence type="ECO:0000256" key="4">
    <source>
        <dbReference type="ARBA" id="ARBA00023172"/>
    </source>
</evidence>
<dbReference type="Gene3D" id="1.10.443.10">
    <property type="entry name" value="Intergrase catalytic core"/>
    <property type="match status" value="1"/>
</dbReference>
<dbReference type="KEGG" id="fpz:LA55_1614"/>
<dbReference type="CDD" id="cd00801">
    <property type="entry name" value="INT_P4_C"/>
    <property type="match status" value="1"/>
</dbReference>
<keyword evidence="2" id="KW-0229">DNA integration</keyword>
<sequence>MAKLTELQLKKLKHSGKSKNNDAIKDIENLYIEIKPSNTKSWTYRYYMNGRTNKLGLGGYPKVSIKEAREKVNEYNLLRSKGIDPKLHILKQKNQDNKKFINMASMWLEKKQKEWSPSTYKKIKGYVDKDILPVFKNRDIDEIEYIEIVSLLKEYKSTPTKQSKIKTTLSGIYKLAKANGLCNINPVNEDLCIVMERQSNNNYSFIHPIDDKYNLSRLLNDIDNYKSSYLVKKALQLSPYLAFRPSMIVSLKWNNFNEKERLLVIDGDNMKMKKEFKQPLSDQAFNILLELKQLTGTSEYIFTNRKGKHITPDSLRAALQTRLGYDGKNDKPRFTTHGWRHVTSTGLYYLQRKHKWQSEAIEMVLDHQERNKVKAVYNNYDYLDERREILSIWSDFIDSIKDSSNKIYFDKVG</sequence>
<dbReference type="OrthoDB" id="9795573at2"/>
<dbReference type="InterPro" id="IPR038488">
    <property type="entry name" value="Integrase_DNA-bd_sf"/>
</dbReference>
<evidence type="ECO:0000256" key="5">
    <source>
        <dbReference type="PROSITE-ProRule" id="PRU01248"/>
    </source>
</evidence>
<dbReference type="PANTHER" id="PTHR30629">
    <property type="entry name" value="PROPHAGE INTEGRASE"/>
    <property type="match status" value="1"/>
</dbReference>
<gene>
    <name evidence="8" type="ORF">LA55_1614</name>
</gene>
<dbReference type="Pfam" id="PF22022">
    <property type="entry name" value="Phage_int_M"/>
    <property type="match status" value="1"/>
</dbReference>
<evidence type="ECO:0000313" key="9">
    <source>
        <dbReference type="Proteomes" id="UP000031830"/>
    </source>
</evidence>
<dbReference type="InterPro" id="IPR053876">
    <property type="entry name" value="Phage_int_M"/>
</dbReference>
<dbReference type="Pfam" id="PF13356">
    <property type="entry name" value="Arm-DNA-bind_3"/>
    <property type="match status" value="1"/>
</dbReference>
<protein>
    <recommendedName>
        <fullName evidence="10">Phage integrase family protein</fullName>
    </recommendedName>
</protein>
<dbReference type="InterPro" id="IPR002104">
    <property type="entry name" value="Integrase_catalytic"/>
</dbReference>
<dbReference type="PROSITE" id="PS51898">
    <property type="entry name" value="TYR_RECOMBINASE"/>
    <property type="match status" value="1"/>
</dbReference>
<dbReference type="GO" id="GO:0003677">
    <property type="term" value="F:DNA binding"/>
    <property type="evidence" value="ECO:0007669"/>
    <property type="project" value="UniProtKB-UniRule"/>
</dbReference>
<dbReference type="EMBL" id="CP009440">
    <property type="protein sequence ID" value="AJI53216.1"/>
    <property type="molecule type" value="Genomic_DNA"/>
</dbReference>
<evidence type="ECO:0000259" key="7">
    <source>
        <dbReference type="PROSITE" id="PS51900"/>
    </source>
</evidence>
<keyword evidence="4" id="KW-0233">DNA recombination</keyword>
<organism evidence="8 9">
    <name type="scientific">Francisella philomiragia</name>
    <dbReference type="NCBI Taxonomy" id="28110"/>
    <lineage>
        <taxon>Bacteria</taxon>
        <taxon>Pseudomonadati</taxon>
        <taxon>Pseudomonadota</taxon>
        <taxon>Gammaproteobacteria</taxon>
        <taxon>Thiotrichales</taxon>
        <taxon>Francisellaceae</taxon>
        <taxon>Francisella</taxon>
    </lineage>
</organism>
<dbReference type="RefSeq" id="WP_044526682.1">
    <property type="nucleotide sequence ID" value="NZ_CP009440.1"/>
</dbReference>
<dbReference type="PANTHER" id="PTHR30629:SF2">
    <property type="entry name" value="PROPHAGE INTEGRASE INTS-RELATED"/>
    <property type="match status" value="1"/>
</dbReference>
<dbReference type="GO" id="GO:0006310">
    <property type="term" value="P:DNA recombination"/>
    <property type="evidence" value="ECO:0007669"/>
    <property type="project" value="UniProtKB-KW"/>
</dbReference>
<dbReference type="AlphaFoldDB" id="A0A0B6D2W3"/>
<feature type="domain" description="Core-binding (CB)" evidence="7">
    <location>
        <begin position="98"/>
        <end position="177"/>
    </location>
</feature>
<dbReference type="InterPro" id="IPR044068">
    <property type="entry name" value="CB"/>
</dbReference>
<dbReference type="Proteomes" id="UP000031830">
    <property type="component" value="Chromosome"/>
</dbReference>
<dbReference type="GO" id="GO:0015074">
    <property type="term" value="P:DNA integration"/>
    <property type="evidence" value="ECO:0007669"/>
    <property type="project" value="UniProtKB-KW"/>
</dbReference>
<proteinExistence type="inferred from homology"/>
<dbReference type="Gene3D" id="1.10.150.130">
    <property type="match status" value="1"/>
</dbReference>
<reference evidence="8 9" key="1">
    <citation type="journal article" date="2015" name="Genome Announc.">
        <title>Genome sequencing of 18 francisella strains to aid in assay development and testing.</title>
        <authorList>
            <person name="Johnson S.L."/>
            <person name="Daligault H.E."/>
            <person name="Davenport K.W."/>
            <person name="Coyne S.R."/>
            <person name="Frey K.G."/>
            <person name="Koroleva G.I."/>
            <person name="Broomall S.M."/>
            <person name="Bishop-Lilly K.A."/>
            <person name="Bruce D.C."/>
            <person name="Chertkov O."/>
            <person name="Freitas T."/>
            <person name="Jaissle J."/>
            <person name="Ladner J.T."/>
            <person name="Rosenzweig C.N."/>
            <person name="Gibbons H.S."/>
            <person name="Palacios G.F."/>
            <person name="Redden C.L."/>
            <person name="Xu Y."/>
            <person name="Minogue T.D."/>
            <person name="Chain P.S."/>
        </authorList>
    </citation>
    <scope>NUCLEOTIDE SEQUENCE [LARGE SCALE GENOMIC DNA]</scope>
    <source>
        <strain evidence="8 9">GA01-2794</strain>
    </source>
</reference>
<comment type="similarity">
    <text evidence="1">Belongs to the 'phage' integrase family.</text>
</comment>
<dbReference type="Pfam" id="PF00589">
    <property type="entry name" value="Phage_integrase"/>
    <property type="match status" value="1"/>
</dbReference>
<dbReference type="Gene3D" id="3.30.160.390">
    <property type="entry name" value="Integrase, DNA-binding domain"/>
    <property type="match status" value="1"/>
</dbReference>
<evidence type="ECO:0000259" key="6">
    <source>
        <dbReference type="PROSITE" id="PS51898"/>
    </source>
</evidence>
<accession>A0A0B6D2W3</accession>
<dbReference type="InterPro" id="IPR010998">
    <property type="entry name" value="Integrase_recombinase_N"/>
</dbReference>
<evidence type="ECO:0000256" key="2">
    <source>
        <dbReference type="ARBA" id="ARBA00022908"/>
    </source>
</evidence>
<feature type="domain" description="Tyr recombinase" evidence="6">
    <location>
        <begin position="204"/>
        <end position="390"/>
    </location>
</feature>
<dbReference type="SUPFAM" id="SSF56349">
    <property type="entry name" value="DNA breaking-rejoining enzymes"/>
    <property type="match status" value="1"/>
</dbReference>
<name>A0A0B6D2W3_9GAMM</name>
<evidence type="ECO:0000256" key="1">
    <source>
        <dbReference type="ARBA" id="ARBA00008857"/>
    </source>
</evidence>
<dbReference type="InterPro" id="IPR011010">
    <property type="entry name" value="DNA_brk_join_enz"/>
</dbReference>
<dbReference type="InterPro" id="IPR013762">
    <property type="entry name" value="Integrase-like_cat_sf"/>
</dbReference>
<dbReference type="InterPro" id="IPR050808">
    <property type="entry name" value="Phage_Integrase"/>
</dbReference>
<keyword evidence="3 5" id="KW-0238">DNA-binding</keyword>
<dbReference type="PROSITE" id="PS51900">
    <property type="entry name" value="CB"/>
    <property type="match status" value="1"/>
</dbReference>
<evidence type="ECO:0000313" key="8">
    <source>
        <dbReference type="EMBL" id="AJI53216.1"/>
    </source>
</evidence>
<evidence type="ECO:0008006" key="10">
    <source>
        <dbReference type="Google" id="ProtNLM"/>
    </source>
</evidence>
<evidence type="ECO:0000256" key="3">
    <source>
        <dbReference type="ARBA" id="ARBA00023125"/>
    </source>
</evidence>
<dbReference type="InterPro" id="IPR025166">
    <property type="entry name" value="Integrase_DNA_bind_dom"/>
</dbReference>